<dbReference type="InterPro" id="IPR036654">
    <property type="entry name" value="DNA_pol_III_psi_sf"/>
</dbReference>
<dbReference type="EMBL" id="OCMY01000001">
    <property type="protein sequence ID" value="SOD36879.1"/>
    <property type="molecule type" value="Genomic_DNA"/>
</dbReference>
<dbReference type="Proteomes" id="UP000219271">
    <property type="component" value="Unassembled WGS sequence"/>
</dbReference>
<dbReference type="PIRSF" id="PIRSF029225">
    <property type="entry name" value="DNA_pol_III_psi"/>
    <property type="match status" value="1"/>
</dbReference>
<keyword evidence="3" id="KW-1185">Reference proteome</keyword>
<dbReference type="AlphaFoldDB" id="A0A286BRU2"/>
<name>A0A286BRU2_9GAMM</name>
<evidence type="ECO:0000313" key="2">
    <source>
        <dbReference type="EMBL" id="SOD36879.1"/>
    </source>
</evidence>
<dbReference type="GO" id="GO:0006260">
    <property type="term" value="P:DNA replication"/>
    <property type="evidence" value="ECO:0007669"/>
    <property type="project" value="UniProtKB-KW"/>
</dbReference>
<evidence type="ECO:0000313" key="3">
    <source>
        <dbReference type="Proteomes" id="UP000219271"/>
    </source>
</evidence>
<accession>A0A286BRU2</accession>
<dbReference type="GO" id="GO:0003887">
    <property type="term" value="F:DNA-directed DNA polymerase activity"/>
    <property type="evidence" value="ECO:0007669"/>
    <property type="project" value="UniProtKB-KW"/>
</dbReference>
<keyword evidence="1" id="KW-0235">DNA replication</keyword>
<keyword evidence="1" id="KW-0808">Transferase</keyword>
<comment type="function">
    <text evidence="1">Part of the beta sliding clamp loading complex, which hydrolyzes ATP to load the beta clamp onto primed DNA to form the DNA replication pre-initiation complex. DNA polymerase III is a complex, multichain enzyme responsible for most of the replicative synthesis in bacteria. This DNA polymerase also exhibits 3' to 5' exonuclease activity.</text>
</comment>
<dbReference type="Pfam" id="PF03603">
    <property type="entry name" value="DNA_III_psi"/>
    <property type="match status" value="1"/>
</dbReference>
<protein>
    <recommendedName>
        <fullName evidence="1">DNA polymerase III subunit psi</fullName>
    </recommendedName>
</protein>
<keyword evidence="1" id="KW-0548">Nucleotidyltransferase</keyword>
<dbReference type="GO" id="GO:0008408">
    <property type="term" value="F:3'-5' exonuclease activity"/>
    <property type="evidence" value="ECO:0007669"/>
    <property type="project" value="InterPro"/>
</dbReference>
<organism evidence="2 3">
    <name type="scientific">Candidatus Pantoea floridensis</name>
    <dbReference type="NCBI Taxonomy" id="1938870"/>
    <lineage>
        <taxon>Bacteria</taxon>
        <taxon>Pseudomonadati</taxon>
        <taxon>Pseudomonadota</taxon>
        <taxon>Gammaproteobacteria</taxon>
        <taxon>Enterobacterales</taxon>
        <taxon>Erwiniaceae</taxon>
        <taxon>Pantoea</taxon>
    </lineage>
</organism>
<reference evidence="3" key="1">
    <citation type="submission" date="2017-09" db="EMBL/GenBank/DDBJ databases">
        <authorList>
            <person name="Varghese N."/>
            <person name="Submissions S."/>
        </authorList>
    </citation>
    <scope>NUCLEOTIDE SEQUENCE [LARGE SCALE GENOMIC DNA]</scope>
    <source>
        <strain evidence="3">JKS000234</strain>
    </source>
</reference>
<keyword evidence="1" id="KW-0239">DNA-directed DNA polymerase</keyword>
<proteinExistence type="predicted"/>
<evidence type="ECO:0000256" key="1">
    <source>
        <dbReference type="PIRNR" id="PIRNR029225"/>
    </source>
</evidence>
<dbReference type="Gene3D" id="3.40.50.10220">
    <property type="entry name" value="DNA polymerase III, psi subunit"/>
    <property type="match status" value="1"/>
</dbReference>
<dbReference type="SUPFAM" id="SSF102220">
    <property type="entry name" value="DNA polymerase III psi subunit"/>
    <property type="match status" value="1"/>
</dbReference>
<dbReference type="InterPro" id="IPR004615">
    <property type="entry name" value="DNA_pol_III_psi"/>
</dbReference>
<gene>
    <name evidence="2" type="ORF">SAMN06273570_1194</name>
</gene>
<sequence>MFDGFASIASHSGSITGNSMSTRRDWLLQQMGITQYQLRRPRVLQGEIAVTLLPDTRLVLVAEQAPTLQEPLIRDVLRALNIQPAQVMALTPEQLQMLPEQVDCAGWLLGVESEHPFNGITFNTAVFNELISSGAAKRALWQQMCNHDSHLFSHP</sequence>